<name>A0AAN7YMM3_9PEZI</name>
<gene>
    <name evidence="2" type="ORF">LTR62_006695</name>
</gene>
<evidence type="ECO:0000313" key="2">
    <source>
        <dbReference type="EMBL" id="KAK5116974.1"/>
    </source>
</evidence>
<dbReference type="EMBL" id="JAVRRL010000006">
    <property type="protein sequence ID" value="KAK5116974.1"/>
    <property type="molecule type" value="Genomic_DNA"/>
</dbReference>
<feature type="region of interest" description="Disordered" evidence="1">
    <location>
        <begin position="1"/>
        <end position="111"/>
    </location>
</feature>
<feature type="region of interest" description="Disordered" evidence="1">
    <location>
        <begin position="181"/>
        <end position="218"/>
    </location>
</feature>
<protein>
    <submittedName>
        <fullName evidence="2">Uncharacterized protein</fullName>
    </submittedName>
</protein>
<proteinExistence type="predicted"/>
<evidence type="ECO:0000313" key="3">
    <source>
        <dbReference type="Proteomes" id="UP001310890"/>
    </source>
</evidence>
<organism evidence="2 3">
    <name type="scientific">Meristemomyces frigidus</name>
    <dbReference type="NCBI Taxonomy" id="1508187"/>
    <lineage>
        <taxon>Eukaryota</taxon>
        <taxon>Fungi</taxon>
        <taxon>Dikarya</taxon>
        <taxon>Ascomycota</taxon>
        <taxon>Pezizomycotina</taxon>
        <taxon>Dothideomycetes</taxon>
        <taxon>Dothideomycetidae</taxon>
        <taxon>Mycosphaerellales</taxon>
        <taxon>Teratosphaeriaceae</taxon>
        <taxon>Meristemomyces</taxon>
    </lineage>
</organism>
<comment type="caution">
    <text evidence="2">The sequence shown here is derived from an EMBL/GenBank/DDBJ whole genome shotgun (WGS) entry which is preliminary data.</text>
</comment>
<sequence>MPPPRALSPARSPTQKMPSPRPSPAMRPSSPLSPSFKPSPQSDSSQAPRAVQSRAASSSSRRRGNDASLNLSSLPRYHPLKYPSVSDSLQSTPLSTAAGQNGPLSPRSHQRVLSDVQRHFSAYQRETVSAARASSPGGGGGVRREKPRSPRLAPSGSPGVVMTPLELAGSGSDGYLVAGLEAGQRKGKEVVEIVDGLIRGEARRRRMSSQGAHERDRP</sequence>
<evidence type="ECO:0000256" key="1">
    <source>
        <dbReference type="SAM" id="MobiDB-lite"/>
    </source>
</evidence>
<feature type="region of interest" description="Disordered" evidence="1">
    <location>
        <begin position="124"/>
        <end position="165"/>
    </location>
</feature>
<dbReference type="AlphaFoldDB" id="A0AAN7YMM3"/>
<dbReference type="Proteomes" id="UP001310890">
    <property type="component" value="Unassembled WGS sequence"/>
</dbReference>
<accession>A0AAN7YMM3</accession>
<feature type="compositionally biased region" description="Polar residues" evidence="1">
    <location>
        <begin position="85"/>
        <end position="103"/>
    </location>
</feature>
<feature type="compositionally biased region" description="Low complexity" evidence="1">
    <location>
        <begin position="26"/>
        <end position="59"/>
    </location>
</feature>
<reference evidence="2" key="1">
    <citation type="submission" date="2023-08" db="EMBL/GenBank/DDBJ databases">
        <title>Black Yeasts Isolated from many extreme environments.</title>
        <authorList>
            <person name="Coleine C."/>
            <person name="Stajich J.E."/>
            <person name="Selbmann L."/>
        </authorList>
    </citation>
    <scope>NUCLEOTIDE SEQUENCE</scope>
    <source>
        <strain evidence="2">CCFEE 5401</strain>
    </source>
</reference>